<dbReference type="GO" id="GO:0003700">
    <property type="term" value="F:DNA-binding transcription factor activity"/>
    <property type="evidence" value="ECO:0007669"/>
    <property type="project" value="InterPro"/>
</dbReference>
<dbReference type="Proteomes" id="UP000000370">
    <property type="component" value="Chromosome"/>
</dbReference>
<dbReference type="EMBL" id="CP000885">
    <property type="protein sequence ID" value="ABX41832.1"/>
    <property type="molecule type" value="Genomic_DNA"/>
</dbReference>
<dbReference type="SUPFAM" id="SSF46955">
    <property type="entry name" value="Putative DNA-binding domain"/>
    <property type="match status" value="1"/>
</dbReference>
<evidence type="ECO:0000256" key="1">
    <source>
        <dbReference type="ARBA" id="ARBA00022491"/>
    </source>
</evidence>
<dbReference type="PANTHER" id="PTHR30204:SF69">
    <property type="entry name" value="MERR-FAMILY TRANSCRIPTIONAL REGULATOR"/>
    <property type="match status" value="1"/>
</dbReference>
<proteinExistence type="predicted"/>
<dbReference type="eggNOG" id="COG0789">
    <property type="taxonomic scope" value="Bacteria"/>
</dbReference>
<dbReference type="SMART" id="SM00422">
    <property type="entry name" value="HTH_MERR"/>
    <property type="match status" value="1"/>
</dbReference>
<dbReference type="Gene3D" id="1.10.1660.10">
    <property type="match status" value="1"/>
</dbReference>
<dbReference type="HOGENOM" id="CLU_1674884_0_0_9"/>
<protein>
    <submittedName>
        <fullName evidence="6">Transcriptional regulator, MerR family</fullName>
    </submittedName>
</protein>
<evidence type="ECO:0000313" key="7">
    <source>
        <dbReference type="Proteomes" id="UP000000370"/>
    </source>
</evidence>
<dbReference type="AlphaFoldDB" id="A9KPT3"/>
<name>A9KPT3_LACP7</name>
<dbReference type="KEGG" id="cpy:Cphy_1458"/>
<evidence type="ECO:0000259" key="5">
    <source>
        <dbReference type="PROSITE" id="PS50937"/>
    </source>
</evidence>
<organism evidence="6 7">
    <name type="scientific">Lachnoclostridium phytofermentans (strain ATCC 700394 / DSM 18823 / ISDg)</name>
    <name type="common">Clostridium phytofermentans</name>
    <dbReference type="NCBI Taxonomy" id="357809"/>
    <lineage>
        <taxon>Bacteria</taxon>
        <taxon>Bacillati</taxon>
        <taxon>Bacillota</taxon>
        <taxon>Clostridia</taxon>
        <taxon>Lachnospirales</taxon>
        <taxon>Lachnospiraceae</taxon>
    </lineage>
</organism>
<dbReference type="InterPro" id="IPR000551">
    <property type="entry name" value="MerR-type_HTH_dom"/>
</dbReference>
<dbReference type="PROSITE" id="PS50937">
    <property type="entry name" value="HTH_MERR_2"/>
    <property type="match status" value="1"/>
</dbReference>
<evidence type="ECO:0000256" key="2">
    <source>
        <dbReference type="ARBA" id="ARBA00023015"/>
    </source>
</evidence>
<dbReference type="InterPro" id="IPR009061">
    <property type="entry name" value="DNA-bd_dom_put_sf"/>
</dbReference>
<evidence type="ECO:0000256" key="4">
    <source>
        <dbReference type="ARBA" id="ARBA00023163"/>
    </source>
</evidence>
<keyword evidence="3" id="KW-0238">DNA-binding</keyword>
<dbReference type="OrthoDB" id="9814833at2"/>
<sequence>MDMKSVNFTEMSFKIGEVAAMFDISTKTLRIYDRIGLLKPSSIDGESGYRYYSPNQISRLEVILNLKRVGFSLSEISLFVNGDISNNEIATIFRKKHTQLQSMVDSLEYNMELIEDMISSLKQGTLIQDKLTEQERAILLSRVTCLENAKLEESLTQILWL</sequence>
<reference evidence="7" key="1">
    <citation type="submission" date="2007-11" db="EMBL/GenBank/DDBJ databases">
        <title>Complete genome sequence of Clostridium phytofermentans ISDg.</title>
        <authorList>
            <person name="Leschine S.B."/>
            <person name="Warnick T.A."/>
            <person name="Blanchard J.L."/>
            <person name="Schnell D.J."/>
            <person name="Petit E.L."/>
            <person name="LaTouf W.G."/>
            <person name="Copeland A."/>
            <person name="Lucas S."/>
            <person name="Lapidus A."/>
            <person name="Barry K."/>
            <person name="Glavina del Rio T."/>
            <person name="Dalin E."/>
            <person name="Tice H."/>
            <person name="Pitluck S."/>
            <person name="Kiss H."/>
            <person name="Brettin T."/>
            <person name="Bruce D."/>
            <person name="Detter J.C."/>
            <person name="Han C."/>
            <person name="Kuske C."/>
            <person name="Schmutz J."/>
            <person name="Larimer F."/>
            <person name="Land M."/>
            <person name="Hauser L."/>
            <person name="Kyrpides N."/>
            <person name="Kim E.A."/>
            <person name="Richardson P."/>
        </authorList>
    </citation>
    <scope>NUCLEOTIDE SEQUENCE [LARGE SCALE GENOMIC DNA]</scope>
    <source>
        <strain evidence="7">ATCC 700394 / DSM 18823 / ISDg</strain>
    </source>
</reference>
<feature type="domain" description="HTH merR-type" evidence="5">
    <location>
        <begin position="12"/>
        <end position="82"/>
    </location>
</feature>
<gene>
    <name evidence="6" type="ordered locus">Cphy_1458</name>
</gene>
<keyword evidence="2" id="KW-0805">Transcription regulation</keyword>
<evidence type="ECO:0000256" key="3">
    <source>
        <dbReference type="ARBA" id="ARBA00023125"/>
    </source>
</evidence>
<keyword evidence="1" id="KW-0678">Repressor</keyword>
<evidence type="ECO:0000313" key="6">
    <source>
        <dbReference type="EMBL" id="ABX41832.1"/>
    </source>
</evidence>
<dbReference type="RefSeq" id="WP_012199486.1">
    <property type="nucleotide sequence ID" value="NC_010001.1"/>
</dbReference>
<dbReference type="GO" id="GO:0003677">
    <property type="term" value="F:DNA binding"/>
    <property type="evidence" value="ECO:0007669"/>
    <property type="project" value="UniProtKB-KW"/>
</dbReference>
<keyword evidence="4" id="KW-0804">Transcription</keyword>
<dbReference type="CDD" id="cd01107">
    <property type="entry name" value="HTH_BmrR"/>
    <property type="match status" value="1"/>
</dbReference>
<keyword evidence="7" id="KW-1185">Reference proteome</keyword>
<dbReference type="STRING" id="357809.Cphy_1458"/>
<dbReference type="InterPro" id="IPR047057">
    <property type="entry name" value="MerR_fam"/>
</dbReference>
<dbReference type="Pfam" id="PF13411">
    <property type="entry name" value="MerR_1"/>
    <property type="match status" value="1"/>
</dbReference>
<accession>A9KPT3</accession>
<dbReference type="PANTHER" id="PTHR30204">
    <property type="entry name" value="REDOX-CYCLING DRUG-SENSING TRANSCRIPTIONAL ACTIVATOR SOXR"/>
    <property type="match status" value="1"/>
</dbReference>